<dbReference type="Proteomes" id="UP001611383">
    <property type="component" value="Chromosome"/>
</dbReference>
<proteinExistence type="predicted"/>
<evidence type="ECO:0000313" key="1">
    <source>
        <dbReference type="EMBL" id="WNG50724.1"/>
    </source>
</evidence>
<organism evidence="1 2">
    <name type="scientific">Archangium minus</name>
    <dbReference type="NCBI Taxonomy" id="83450"/>
    <lineage>
        <taxon>Bacteria</taxon>
        <taxon>Pseudomonadati</taxon>
        <taxon>Myxococcota</taxon>
        <taxon>Myxococcia</taxon>
        <taxon>Myxococcales</taxon>
        <taxon>Cystobacterineae</taxon>
        <taxon>Archangiaceae</taxon>
        <taxon>Archangium</taxon>
    </lineage>
</organism>
<protein>
    <submittedName>
        <fullName evidence="1">Uncharacterized protein</fullName>
    </submittedName>
</protein>
<sequence>MRGRFRDIPVSLAWTWQELTGTVGPNTTKLELAEGDDTRVWGSFAGMPVDFILEGDWLYGRVGTCLYVLQRNEGGFKGRSNCGNPLEEYLQVAFPAPLLERPLGEKAALMTLMLANVATMNSPTVGMARFTRPRPVIDAPVKNRRY</sequence>
<keyword evidence="2" id="KW-1185">Reference proteome</keyword>
<name>A0ABY9X5Q7_9BACT</name>
<gene>
    <name evidence="1" type="ORF">F0U60_46315</name>
</gene>
<reference evidence="1 2" key="1">
    <citation type="submission" date="2019-08" db="EMBL/GenBank/DDBJ databases">
        <title>Archangium and Cystobacter genomes.</title>
        <authorList>
            <person name="Chen I.-C.K."/>
            <person name="Wielgoss S."/>
        </authorList>
    </citation>
    <scope>NUCLEOTIDE SEQUENCE [LARGE SCALE GENOMIC DNA]</scope>
    <source>
        <strain evidence="1 2">Cbm 6</strain>
    </source>
</reference>
<dbReference type="EMBL" id="CP043494">
    <property type="protein sequence ID" value="WNG50724.1"/>
    <property type="molecule type" value="Genomic_DNA"/>
</dbReference>
<evidence type="ECO:0000313" key="2">
    <source>
        <dbReference type="Proteomes" id="UP001611383"/>
    </source>
</evidence>
<accession>A0ABY9X5Q7</accession>